<dbReference type="EMBL" id="CP069127">
    <property type="protein sequence ID" value="QRG66946.1"/>
    <property type="molecule type" value="Genomic_DNA"/>
</dbReference>
<evidence type="ECO:0000313" key="2">
    <source>
        <dbReference type="Proteomes" id="UP000596248"/>
    </source>
</evidence>
<sequence length="118" mass="13683">MGRRLENESIIGTEGVLNRRDLKGSPPGEMVTYFLSEEERLKAIEKYGPILKKRTQHRPVIRQSTEPQISKEQYLAYKKQGKSDADILDLRIPGLHKSKLLRMKVRWGINPESHKNCK</sequence>
<accession>A0ABX7FL24</accession>
<evidence type="ECO:0000313" key="1">
    <source>
        <dbReference type="EMBL" id="QRG66946.1"/>
    </source>
</evidence>
<proteinExistence type="predicted"/>
<protein>
    <submittedName>
        <fullName evidence="1">Uncharacterized protein</fullName>
    </submittedName>
</protein>
<gene>
    <name evidence="1" type="ORF">JNE38_26290</name>
</gene>
<organism evidence="1 2">
    <name type="scientific">Brevibacillus choshinensis</name>
    <dbReference type="NCBI Taxonomy" id="54911"/>
    <lineage>
        <taxon>Bacteria</taxon>
        <taxon>Bacillati</taxon>
        <taxon>Bacillota</taxon>
        <taxon>Bacilli</taxon>
        <taxon>Bacillales</taxon>
        <taxon>Paenibacillaceae</taxon>
        <taxon>Brevibacillus</taxon>
    </lineage>
</organism>
<keyword evidence="2" id="KW-1185">Reference proteome</keyword>
<name>A0ABX7FL24_BRECH</name>
<dbReference type="Proteomes" id="UP000596248">
    <property type="component" value="Chromosome"/>
</dbReference>
<reference evidence="1 2" key="1">
    <citation type="submission" date="2021-01" db="EMBL/GenBank/DDBJ databases">
        <title>Identification of strong promoters based on the transcriptome of Brevibacillus choshinensis.</title>
        <authorList>
            <person name="Yao D."/>
            <person name="Zhang K."/>
            <person name="Wu J."/>
        </authorList>
    </citation>
    <scope>NUCLEOTIDE SEQUENCE [LARGE SCALE GENOMIC DNA]</scope>
    <source>
        <strain evidence="1 2">HPD31-SP3</strain>
    </source>
</reference>
<dbReference type="RefSeq" id="WP_203354010.1">
    <property type="nucleotide sequence ID" value="NZ_CP069127.1"/>
</dbReference>